<dbReference type="InterPro" id="IPR050597">
    <property type="entry name" value="Cytochrome_c_Oxidase_Subunit"/>
</dbReference>
<dbReference type="Proteomes" id="UP000316798">
    <property type="component" value="Chromosome"/>
</dbReference>
<dbReference type="GO" id="GO:0009055">
    <property type="term" value="F:electron transfer activity"/>
    <property type="evidence" value="ECO:0007669"/>
    <property type="project" value="InterPro"/>
</dbReference>
<protein>
    <submittedName>
        <fullName evidence="8">Cytochrome C</fullName>
    </submittedName>
</protein>
<reference evidence="8 9" key="1">
    <citation type="submission" date="2019-01" db="EMBL/GenBank/DDBJ databases">
        <title>Genomic insights into a novel species Rhodoferax sp.</title>
        <authorList>
            <person name="Jin L."/>
        </authorList>
    </citation>
    <scope>NUCLEOTIDE SEQUENCE [LARGE SCALE GENOMIC DNA]</scope>
    <source>
        <strain evidence="8 9">CHu59-6-5</strain>
    </source>
</reference>
<feature type="compositionally biased region" description="Pro residues" evidence="6">
    <location>
        <begin position="217"/>
        <end position="234"/>
    </location>
</feature>
<keyword evidence="3 5" id="KW-0408">Iron</keyword>
<dbReference type="GO" id="GO:0020037">
    <property type="term" value="F:heme binding"/>
    <property type="evidence" value="ECO:0007669"/>
    <property type="project" value="InterPro"/>
</dbReference>
<dbReference type="InterPro" id="IPR009056">
    <property type="entry name" value="Cyt_c-like_dom"/>
</dbReference>
<dbReference type="InterPro" id="IPR024167">
    <property type="entry name" value="Cytochrome_c4-like"/>
</dbReference>
<dbReference type="EMBL" id="CP035503">
    <property type="protein sequence ID" value="QDL39806.1"/>
    <property type="molecule type" value="Genomic_DNA"/>
</dbReference>
<evidence type="ECO:0000313" key="8">
    <source>
        <dbReference type="EMBL" id="QDL39806.1"/>
    </source>
</evidence>
<feature type="binding site" description="axial binding residue" evidence="5">
    <location>
        <position position="34"/>
    </location>
    <ligand>
        <name>heme c</name>
        <dbReference type="ChEBI" id="CHEBI:61717"/>
        <label>1</label>
    </ligand>
    <ligandPart>
        <name>Fe</name>
        <dbReference type="ChEBI" id="CHEBI:18248"/>
    </ligandPart>
</feature>
<feature type="binding site" description="covalent" evidence="4">
    <location>
        <position position="135"/>
    </location>
    <ligand>
        <name>heme c</name>
        <dbReference type="ChEBI" id="CHEBI:61717"/>
        <label>2</label>
    </ligand>
</feature>
<sequence length="234" mass="24713">MALLAFGCTTRTALAAAPFEDTIAQRTQACTACHGQQGRAGPDGYYPRIAGKPAGYLYNQLINFREGRRHYGLMTGMVDLLSDTYLMEIAQYFSSIDVPYPAPSSAAQLAATPEVLRMGQLLVTQGDPARQIPACVQCHGQALTGVAPNIPGLLGLPRDYINGQMGSFRTGQRRAHAPDCMAKVAQRLSLAEVNAASSWLATQALPADTHPATSLPAPLPLPCGSAPPPEGAKP</sequence>
<dbReference type="GO" id="GO:0042597">
    <property type="term" value="C:periplasmic space"/>
    <property type="evidence" value="ECO:0007669"/>
    <property type="project" value="InterPro"/>
</dbReference>
<comment type="PTM">
    <text evidence="4">Binds 2 heme c groups covalently per subunit.</text>
</comment>
<feature type="binding site" description="covalent" evidence="4">
    <location>
        <position position="30"/>
    </location>
    <ligand>
        <name>heme c</name>
        <dbReference type="ChEBI" id="CHEBI:61717"/>
        <label>1</label>
    </ligand>
</feature>
<feature type="domain" description="Cytochrome c" evidence="7">
    <location>
        <begin position="10"/>
        <end position="97"/>
    </location>
</feature>
<proteinExistence type="predicted"/>
<feature type="binding site" description="axial binding residue" evidence="5">
    <location>
        <position position="74"/>
    </location>
    <ligand>
        <name>heme c</name>
        <dbReference type="ChEBI" id="CHEBI:61717"/>
        <label>1</label>
    </ligand>
    <ligandPart>
        <name>Fe</name>
        <dbReference type="ChEBI" id="CHEBI:18248"/>
    </ligandPart>
</feature>
<dbReference type="PANTHER" id="PTHR33751">
    <property type="entry name" value="CBB3-TYPE CYTOCHROME C OXIDASE SUBUNIT FIXP"/>
    <property type="match status" value="1"/>
</dbReference>
<dbReference type="OrthoDB" id="9773456at2"/>
<feature type="binding site" description="covalent" evidence="4">
    <location>
        <position position="33"/>
    </location>
    <ligand>
        <name>heme c</name>
        <dbReference type="ChEBI" id="CHEBI:61717"/>
        <label>1</label>
    </ligand>
</feature>
<gene>
    <name evidence="8" type="ORF">EUB48_13995</name>
</gene>
<evidence type="ECO:0000256" key="6">
    <source>
        <dbReference type="SAM" id="MobiDB-lite"/>
    </source>
</evidence>
<dbReference type="KEGG" id="rhf:EUB48_13995"/>
<evidence type="ECO:0000256" key="4">
    <source>
        <dbReference type="PIRSR" id="PIRSR000005-1"/>
    </source>
</evidence>
<keyword evidence="2 5" id="KW-0479">Metal-binding</keyword>
<organism evidence="8 9">
    <name type="scientific">Rhodoferax sediminis</name>
    <dbReference type="NCBI Taxonomy" id="2509614"/>
    <lineage>
        <taxon>Bacteria</taxon>
        <taxon>Pseudomonadati</taxon>
        <taxon>Pseudomonadota</taxon>
        <taxon>Betaproteobacteria</taxon>
        <taxon>Burkholderiales</taxon>
        <taxon>Comamonadaceae</taxon>
        <taxon>Rhodoferax</taxon>
    </lineage>
</organism>
<evidence type="ECO:0000256" key="5">
    <source>
        <dbReference type="PIRSR" id="PIRSR000005-2"/>
    </source>
</evidence>
<dbReference type="PANTHER" id="PTHR33751:SF11">
    <property type="entry name" value="BLL4483 PROTEIN"/>
    <property type="match status" value="1"/>
</dbReference>
<keyword evidence="9" id="KW-1185">Reference proteome</keyword>
<dbReference type="SUPFAM" id="SSF46626">
    <property type="entry name" value="Cytochrome c"/>
    <property type="match status" value="2"/>
</dbReference>
<evidence type="ECO:0000256" key="2">
    <source>
        <dbReference type="ARBA" id="ARBA00022723"/>
    </source>
</evidence>
<accession>A0A515DH97</accession>
<dbReference type="Gene3D" id="1.10.760.10">
    <property type="entry name" value="Cytochrome c-like domain"/>
    <property type="match status" value="2"/>
</dbReference>
<dbReference type="PIRSF" id="PIRSF000005">
    <property type="entry name" value="Cytochrome_c4"/>
    <property type="match status" value="1"/>
</dbReference>
<feature type="binding site" description="axial binding residue" evidence="5">
    <location>
        <position position="181"/>
    </location>
    <ligand>
        <name>heme c</name>
        <dbReference type="ChEBI" id="CHEBI:61717"/>
        <label>2</label>
    </ligand>
    <ligandPart>
        <name>Fe</name>
        <dbReference type="ChEBI" id="CHEBI:18248"/>
    </ligandPart>
</feature>
<name>A0A515DH97_9BURK</name>
<feature type="binding site" description="axial binding residue" evidence="5">
    <location>
        <position position="139"/>
    </location>
    <ligand>
        <name>heme c</name>
        <dbReference type="ChEBI" id="CHEBI:61717"/>
        <label>2</label>
    </ligand>
    <ligandPart>
        <name>Fe</name>
        <dbReference type="ChEBI" id="CHEBI:18248"/>
    </ligandPart>
</feature>
<dbReference type="InterPro" id="IPR036909">
    <property type="entry name" value="Cyt_c-like_dom_sf"/>
</dbReference>
<evidence type="ECO:0000256" key="1">
    <source>
        <dbReference type="ARBA" id="ARBA00022617"/>
    </source>
</evidence>
<evidence type="ECO:0000313" key="9">
    <source>
        <dbReference type="Proteomes" id="UP000316798"/>
    </source>
</evidence>
<keyword evidence="1 4" id="KW-0349">Heme</keyword>
<dbReference type="GO" id="GO:0005506">
    <property type="term" value="F:iron ion binding"/>
    <property type="evidence" value="ECO:0007669"/>
    <property type="project" value="InterPro"/>
</dbReference>
<feature type="domain" description="Cytochrome c" evidence="7">
    <location>
        <begin position="121"/>
        <end position="204"/>
    </location>
</feature>
<dbReference type="AlphaFoldDB" id="A0A515DH97"/>
<feature type="binding site" description="covalent" evidence="4">
    <location>
        <position position="138"/>
    </location>
    <ligand>
        <name>heme c</name>
        <dbReference type="ChEBI" id="CHEBI:61717"/>
        <label>2</label>
    </ligand>
</feature>
<evidence type="ECO:0000256" key="3">
    <source>
        <dbReference type="ARBA" id="ARBA00023004"/>
    </source>
</evidence>
<dbReference type="PROSITE" id="PS51007">
    <property type="entry name" value="CYTC"/>
    <property type="match status" value="2"/>
</dbReference>
<evidence type="ECO:0000259" key="7">
    <source>
        <dbReference type="PROSITE" id="PS51007"/>
    </source>
</evidence>
<feature type="region of interest" description="Disordered" evidence="6">
    <location>
        <begin position="211"/>
        <end position="234"/>
    </location>
</feature>